<dbReference type="InterPro" id="IPR024087">
    <property type="entry name" value="Creatininase-like_sf"/>
</dbReference>
<protein>
    <submittedName>
        <fullName evidence="6">Creatinine amidohydrolase</fullName>
    </submittedName>
</protein>
<gene>
    <name evidence="6" type="ORF">BCL64_10476</name>
</gene>
<evidence type="ECO:0000313" key="6">
    <source>
        <dbReference type="EMBL" id="PRY72257.1"/>
    </source>
</evidence>
<dbReference type="Proteomes" id="UP000239896">
    <property type="component" value="Unassembled WGS sequence"/>
</dbReference>
<dbReference type="AlphaFoldDB" id="A0A2T0VPB2"/>
<dbReference type="SUPFAM" id="SSF102215">
    <property type="entry name" value="Creatininase"/>
    <property type="match status" value="1"/>
</dbReference>
<proteinExistence type="inferred from homology"/>
<evidence type="ECO:0000256" key="5">
    <source>
        <dbReference type="ARBA" id="ARBA00024029"/>
    </source>
</evidence>
<dbReference type="PANTHER" id="PTHR35005:SF1">
    <property type="entry name" value="2-AMINO-5-FORMYLAMINO-6-RIBOSYLAMINOPYRIMIDIN-4(3H)-ONE 5'-MONOPHOSPHATE DEFORMYLASE"/>
    <property type="match status" value="1"/>
</dbReference>
<dbReference type="EMBL" id="PVTM01000004">
    <property type="protein sequence ID" value="PRY72257.1"/>
    <property type="molecule type" value="Genomic_DNA"/>
</dbReference>
<accession>A0A2T0VPB2</accession>
<comment type="similarity">
    <text evidence="5">Belongs to the creatininase superfamily.</text>
</comment>
<comment type="caution">
    <text evidence="6">The sequence shown here is derived from an EMBL/GenBank/DDBJ whole genome shotgun (WGS) entry which is preliminary data.</text>
</comment>
<dbReference type="PANTHER" id="PTHR35005">
    <property type="entry name" value="3-DEHYDRO-SCYLLO-INOSOSE HYDROLASE"/>
    <property type="match status" value="1"/>
</dbReference>
<evidence type="ECO:0000256" key="3">
    <source>
        <dbReference type="ARBA" id="ARBA00022801"/>
    </source>
</evidence>
<dbReference type="GO" id="GO:0046872">
    <property type="term" value="F:metal ion binding"/>
    <property type="evidence" value="ECO:0007669"/>
    <property type="project" value="UniProtKB-KW"/>
</dbReference>
<organism evidence="6 7">
    <name type="scientific">Halomonas ventosae</name>
    <dbReference type="NCBI Taxonomy" id="229007"/>
    <lineage>
        <taxon>Bacteria</taxon>
        <taxon>Pseudomonadati</taxon>
        <taxon>Pseudomonadota</taxon>
        <taxon>Gammaproteobacteria</taxon>
        <taxon>Oceanospirillales</taxon>
        <taxon>Halomonadaceae</taxon>
        <taxon>Halomonas</taxon>
    </lineage>
</organism>
<reference evidence="6 7" key="1">
    <citation type="submission" date="2018-03" db="EMBL/GenBank/DDBJ databases">
        <title>Comparative analysis of microorganisms from saline springs in Andes Mountain Range, Colombia.</title>
        <authorList>
            <person name="Rubin E."/>
        </authorList>
    </citation>
    <scope>NUCLEOTIDE SEQUENCE [LARGE SCALE GENOMIC DNA]</scope>
    <source>
        <strain evidence="6 7">USBA 854</strain>
    </source>
</reference>
<dbReference type="Gene3D" id="3.40.50.10310">
    <property type="entry name" value="Creatininase"/>
    <property type="match status" value="1"/>
</dbReference>
<evidence type="ECO:0000256" key="1">
    <source>
        <dbReference type="ARBA" id="ARBA00001947"/>
    </source>
</evidence>
<keyword evidence="2" id="KW-0479">Metal-binding</keyword>
<dbReference type="InterPro" id="IPR003785">
    <property type="entry name" value="Creatininase/forma_Hydrolase"/>
</dbReference>
<evidence type="ECO:0000256" key="4">
    <source>
        <dbReference type="ARBA" id="ARBA00022833"/>
    </source>
</evidence>
<keyword evidence="7" id="KW-1185">Reference proteome</keyword>
<comment type="cofactor">
    <cofactor evidence="1">
        <name>Zn(2+)</name>
        <dbReference type="ChEBI" id="CHEBI:29105"/>
    </cofactor>
</comment>
<dbReference type="GO" id="GO:0016811">
    <property type="term" value="F:hydrolase activity, acting on carbon-nitrogen (but not peptide) bonds, in linear amides"/>
    <property type="evidence" value="ECO:0007669"/>
    <property type="project" value="TreeGrafter"/>
</dbReference>
<dbReference type="Pfam" id="PF02633">
    <property type="entry name" value="Creatininase"/>
    <property type="match status" value="1"/>
</dbReference>
<evidence type="ECO:0000313" key="7">
    <source>
        <dbReference type="Proteomes" id="UP000239896"/>
    </source>
</evidence>
<name>A0A2T0VPB2_9GAMM</name>
<keyword evidence="4" id="KW-0862">Zinc</keyword>
<keyword evidence="3 6" id="KW-0378">Hydrolase</keyword>
<evidence type="ECO:0000256" key="2">
    <source>
        <dbReference type="ARBA" id="ARBA00022723"/>
    </source>
</evidence>
<dbReference type="RefSeq" id="WP_106230079.1">
    <property type="nucleotide sequence ID" value="NZ_PVTM01000004.1"/>
</dbReference>
<sequence length="282" mass="30566">MSDLPPFSRWQDLTRHEISTLPRTTLAVMVVGAIEQHGAHLPLSTDLDIGEGLLQEALTHLPERFPLVILPPMAVGASDEHLSFPGTLSLPPELAIATLEAHGDAVARAGLQRLVLINSHGGNKAVMDLAALRLRRRHGMLVVKVHYTRMPPPGTLPAGGLPAEELRHGLHGGALETAMMRHLATHKVRLDQLDHPPSRGESMAEQGLLLGPEGEAAFAWLAEDLHPAGVVGNARLATAELGQRLVAHYGKRIARILRETRDMAVDTFRRRSPLPHDRAVGP</sequence>
<dbReference type="GO" id="GO:0009231">
    <property type="term" value="P:riboflavin biosynthetic process"/>
    <property type="evidence" value="ECO:0007669"/>
    <property type="project" value="TreeGrafter"/>
</dbReference>